<dbReference type="Proteomes" id="UP000288716">
    <property type="component" value="Unassembled WGS sequence"/>
</dbReference>
<dbReference type="PANTHER" id="PTHR23121:SF9">
    <property type="entry name" value="SODIUM-DEPENDENT GLUCOSE TRANSPORTER 1"/>
    <property type="match status" value="1"/>
</dbReference>
<keyword evidence="5" id="KW-0762">Sugar transport</keyword>
<feature type="transmembrane region" description="Helical" evidence="4">
    <location>
        <begin position="171"/>
        <end position="194"/>
    </location>
</feature>
<organism evidence="5 6">
    <name type="scientific">Leptotrombidium deliense</name>
    <dbReference type="NCBI Taxonomy" id="299467"/>
    <lineage>
        <taxon>Eukaryota</taxon>
        <taxon>Metazoa</taxon>
        <taxon>Ecdysozoa</taxon>
        <taxon>Arthropoda</taxon>
        <taxon>Chelicerata</taxon>
        <taxon>Arachnida</taxon>
        <taxon>Acari</taxon>
        <taxon>Acariformes</taxon>
        <taxon>Trombidiformes</taxon>
        <taxon>Prostigmata</taxon>
        <taxon>Anystina</taxon>
        <taxon>Parasitengona</taxon>
        <taxon>Trombiculoidea</taxon>
        <taxon>Trombiculidae</taxon>
        <taxon>Leptotrombidium</taxon>
    </lineage>
</organism>
<dbReference type="SUPFAM" id="SSF103473">
    <property type="entry name" value="MFS general substrate transporter"/>
    <property type="match status" value="1"/>
</dbReference>
<dbReference type="VEuPathDB" id="VectorBase:LDEU007991"/>
<dbReference type="STRING" id="299467.A0A443S919"/>
<dbReference type="OrthoDB" id="6365769at2759"/>
<evidence type="ECO:0000256" key="4">
    <source>
        <dbReference type="SAM" id="Phobius"/>
    </source>
</evidence>
<gene>
    <name evidence="5" type="ORF">B4U80_13891</name>
</gene>
<feature type="transmembrane region" description="Helical" evidence="4">
    <location>
        <begin position="52"/>
        <end position="73"/>
    </location>
</feature>
<keyword evidence="2 4" id="KW-1133">Transmembrane helix</keyword>
<protein>
    <submittedName>
        <fullName evidence="5">Sodium-dependent glucose transporter 1A-like protein</fullName>
    </submittedName>
</protein>
<accession>A0A443S919</accession>
<keyword evidence="6" id="KW-1185">Reference proteome</keyword>
<keyword evidence="3 4" id="KW-0472">Membrane</keyword>
<evidence type="ECO:0000313" key="6">
    <source>
        <dbReference type="Proteomes" id="UP000288716"/>
    </source>
</evidence>
<evidence type="ECO:0000256" key="2">
    <source>
        <dbReference type="ARBA" id="ARBA00022989"/>
    </source>
</evidence>
<keyword evidence="1 4" id="KW-0812">Transmembrane</keyword>
<proteinExistence type="predicted"/>
<evidence type="ECO:0000256" key="3">
    <source>
        <dbReference type="ARBA" id="ARBA00023136"/>
    </source>
</evidence>
<dbReference type="EMBL" id="NCKV01005471">
    <property type="protein sequence ID" value="RWS24049.1"/>
    <property type="molecule type" value="Genomic_DNA"/>
</dbReference>
<comment type="caution">
    <text evidence="5">The sequence shown here is derived from an EMBL/GenBank/DDBJ whole genome shotgun (WGS) entry which is preliminary data.</text>
</comment>
<sequence length="215" mass="23863">MNVIQEIRSNKIKSVKTCLVHLIFMYIGIRLSMPGSTLLDLQISVNCTLEQIGYLLPARAVGYGTGAVLAGFIPEKFDKQPLIIICCIISGISMGLIPWSKTPFLLPLIDEKSNSTLTYKPEDALVVYPYGFVALYTTIVALIFAIVLCVQKEYRVNTSSESEKDENVQMNTTTVTIAIIMGMLTAAYVMSVFWGTSTLFRYTQASFGLLLFSWV</sequence>
<dbReference type="InterPro" id="IPR036259">
    <property type="entry name" value="MFS_trans_sf"/>
</dbReference>
<evidence type="ECO:0000256" key="1">
    <source>
        <dbReference type="ARBA" id="ARBA00022692"/>
    </source>
</evidence>
<feature type="transmembrane region" description="Helical" evidence="4">
    <location>
        <begin position="127"/>
        <end position="150"/>
    </location>
</feature>
<feature type="transmembrane region" description="Helical" evidence="4">
    <location>
        <begin position="12"/>
        <end position="32"/>
    </location>
</feature>
<dbReference type="Gene3D" id="1.20.1250.20">
    <property type="entry name" value="MFS general substrate transporter like domains"/>
    <property type="match status" value="1"/>
</dbReference>
<reference evidence="5 6" key="1">
    <citation type="journal article" date="2018" name="Gigascience">
        <title>Genomes of trombidid mites reveal novel predicted allergens and laterally-transferred genes associated with secondary metabolism.</title>
        <authorList>
            <person name="Dong X."/>
            <person name="Chaisiri K."/>
            <person name="Xia D."/>
            <person name="Armstrong S.D."/>
            <person name="Fang Y."/>
            <person name="Donnelly M.J."/>
            <person name="Kadowaki T."/>
            <person name="McGarry J.W."/>
            <person name="Darby A.C."/>
            <person name="Makepeace B.L."/>
        </authorList>
    </citation>
    <scope>NUCLEOTIDE SEQUENCE [LARGE SCALE GENOMIC DNA]</scope>
    <source>
        <strain evidence="5">UoL-UT</strain>
    </source>
</reference>
<name>A0A443S919_9ACAR</name>
<dbReference type="PANTHER" id="PTHR23121">
    <property type="entry name" value="SODIUM-DEPENDENT GLUCOSE TRANSPORTER 1"/>
    <property type="match status" value="1"/>
</dbReference>
<keyword evidence="5" id="KW-0813">Transport</keyword>
<dbReference type="AlphaFoldDB" id="A0A443S919"/>
<evidence type="ECO:0000313" key="5">
    <source>
        <dbReference type="EMBL" id="RWS24049.1"/>
    </source>
</evidence>
<feature type="transmembrane region" description="Helical" evidence="4">
    <location>
        <begin position="82"/>
        <end position="100"/>
    </location>
</feature>